<dbReference type="RefSeq" id="WP_088421072.1">
    <property type="nucleotide sequence ID" value="NZ_NJBA01000009.1"/>
</dbReference>
<comment type="similarity">
    <text evidence="1 3">Belongs to the short-chain dehydrogenases/reductases (SDR) family.</text>
</comment>
<protein>
    <submittedName>
        <fullName evidence="5">Short-chain dehydrogenase</fullName>
    </submittedName>
</protein>
<dbReference type="InterPro" id="IPR002347">
    <property type="entry name" value="SDR_fam"/>
</dbReference>
<dbReference type="eggNOG" id="COG4221">
    <property type="taxonomic scope" value="Bacteria"/>
</dbReference>
<dbReference type="PANTHER" id="PTHR44196:SF1">
    <property type="entry name" value="DEHYDROGENASE_REDUCTASE SDR FAMILY MEMBER 7B"/>
    <property type="match status" value="1"/>
</dbReference>
<feature type="transmembrane region" description="Helical" evidence="4">
    <location>
        <begin position="304"/>
        <end position="321"/>
    </location>
</feature>
<reference evidence="5 6" key="1">
    <citation type="submission" date="2017-06" db="EMBL/GenBank/DDBJ databases">
        <title>Draft genome of Pseudomonas nitroreducens DF05.</title>
        <authorList>
            <person name="Iyer R."/>
        </authorList>
    </citation>
    <scope>NUCLEOTIDE SEQUENCE [LARGE SCALE GENOMIC DNA]</scope>
    <source>
        <strain evidence="5 6">DF05</strain>
    </source>
</reference>
<keyword evidence="4" id="KW-0472">Membrane</keyword>
<sequence length="327" mass="34911">MPEFYPFRDRTVVITGASSGIGRAAAHAFARHGARVVLAARDEAACQEVASQCREAGGQAWVVPTDVTQGESVMQLAEQAVQLTGGIDVWINNAGVGSVGTFEETPLEVHERVIQTDLLGYVRGARAVMPHFKQRGCGVLINTLSVGSWVAQPYAAAYSAAKFGLVGFTEALRGELVQWPRIHVCDVYPAVIDTPGFRDGANFTGHELAPPPPRYDPEQVAAAMVDLALNPQPSRTVGGAAHLLRLARLFTPGFSRLMGWGTARAIERMPRSANSTGNLFAPPGGPRQVHGGWKRQQGHSPSPLLLGVAIAAAVGIVWALGRDEDRR</sequence>
<dbReference type="PANTHER" id="PTHR44196">
    <property type="entry name" value="DEHYDROGENASE/REDUCTASE SDR FAMILY MEMBER 7B"/>
    <property type="match status" value="1"/>
</dbReference>
<dbReference type="Proteomes" id="UP000198145">
    <property type="component" value="Unassembled WGS sequence"/>
</dbReference>
<evidence type="ECO:0000313" key="5">
    <source>
        <dbReference type="EMBL" id="OWP48504.1"/>
    </source>
</evidence>
<comment type="caution">
    <text evidence="5">The sequence shown here is derived from an EMBL/GenBank/DDBJ whole genome shotgun (WGS) entry which is preliminary data.</text>
</comment>
<dbReference type="Pfam" id="PF00106">
    <property type="entry name" value="adh_short"/>
    <property type="match status" value="1"/>
</dbReference>
<gene>
    <name evidence="5" type="ORF">CEG18_24265</name>
</gene>
<dbReference type="SUPFAM" id="SSF51735">
    <property type="entry name" value="NAD(P)-binding Rossmann-fold domains"/>
    <property type="match status" value="1"/>
</dbReference>
<dbReference type="GO" id="GO:0016020">
    <property type="term" value="C:membrane"/>
    <property type="evidence" value="ECO:0007669"/>
    <property type="project" value="TreeGrafter"/>
</dbReference>
<keyword evidence="4" id="KW-0812">Transmembrane</keyword>
<dbReference type="AlphaFoldDB" id="A0A246F5M1"/>
<proteinExistence type="inferred from homology"/>
<dbReference type="NCBIfam" id="NF004792">
    <property type="entry name" value="PRK06139.1"/>
    <property type="match status" value="1"/>
</dbReference>
<name>A0A246F5M1_PSENT</name>
<dbReference type="PROSITE" id="PS00061">
    <property type="entry name" value="ADH_SHORT"/>
    <property type="match status" value="1"/>
</dbReference>
<evidence type="ECO:0000313" key="6">
    <source>
        <dbReference type="Proteomes" id="UP000198145"/>
    </source>
</evidence>
<evidence type="ECO:0000256" key="1">
    <source>
        <dbReference type="ARBA" id="ARBA00006484"/>
    </source>
</evidence>
<dbReference type="GO" id="GO:0016491">
    <property type="term" value="F:oxidoreductase activity"/>
    <property type="evidence" value="ECO:0007669"/>
    <property type="project" value="UniProtKB-KW"/>
</dbReference>
<evidence type="ECO:0000256" key="3">
    <source>
        <dbReference type="RuleBase" id="RU000363"/>
    </source>
</evidence>
<organism evidence="5 6">
    <name type="scientific">Pseudomonas nitroreducens</name>
    <dbReference type="NCBI Taxonomy" id="46680"/>
    <lineage>
        <taxon>Bacteria</taxon>
        <taxon>Pseudomonadati</taxon>
        <taxon>Pseudomonadota</taxon>
        <taxon>Gammaproteobacteria</taxon>
        <taxon>Pseudomonadales</taxon>
        <taxon>Pseudomonadaceae</taxon>
        <taxon>Pseudomonas</taxon>
    </lineage>
</organism>
<evidence type="ECO:0000256" key="4">
    <source>
        <dbReference type="SAM" id="Phobius"/>
    </source>
</evidence>
<dbReference type="Gene3D" id="3.40.50.720">
    <property type="entry name" value="NAD(P)-binding Rossmann-like Domain"/>
    <property type="match status" value="1"/>
</dbReference>
<dbReference type="InterPro" id="IPR020904">
    <property type="entry name" value="Sc_DH/Rdtase_CS"/>
</dbReference>
<dbReference type="EMBL" id="NJBA01000009">
    <property type="protein sequence ID" value="OWP48504.1"/>
    <property type="molecule type" value="Genomic_DNA"/>
</dbReference>
<accession>A0A246F5M1</accession>
<dbReference type="InterPro" id="IPR036291">
    <property type="entry name" value="NAD(P)-bd_dom_sf"/>
</dbReference>
<keyword evidence="2" id="KW-0560">Oxidoreductase</keyword>
<evidence type="ECO:0000256" key="2">
    <source>
        <dbReference type="ARBA" id="ARBA00023002"/>
    </source>
</evidence>
<dbReference type="PRINTS" id="PR00080">
    <property type="entry name" value="SDRFAMILY"/>
</dbReference>
<dbReference type="PRINTS" id="PR00081">
    <property type="entry name" value="GDHRDH"/>
</dbReference>
<keyword evidence="4" id="KW-1133">Transmembrane helix</keyword>